<dbReference type="OrthoDB" id="2918647at2"/>
<name>A0A2N5M6F6_9BACI</name>
<dbReference type="AlphaFoldDB" id="A0A2N5M6F6"/>
<gene>
    <name evidence="2" type="ORF">CUU66_10450</name>
</gene>
<accession>A0A2N5M6F6</accession>
<dbReference type="RefSeq" id="WP_101641803.1">
    <property type="nucleotide sequence ID" value="NZ_PGUY01000031.1"/>
</dbReference>
<evidence type="ECO:0000313" key="3">
    <source>
        <dbReference type="Proteomes" id="UP000234748"/>
    </source>
</evidence>
<keyword evidence="3" id="KW-1185">Reference proteome</keyword>
<organism evidence="2 3">
    <name type="scientific">Peribacillus deserti</name>
    <dbReference type="NCBI Taxonomy" id="673318"/>
    <lineage>
        <taxon>Bacteria</taxon>
        <taxon>Bacillati</taxon>
        <taxon>Bacillota</taxon>
        <taxon>Bacilli</taxon>
        <taxon>Bacillales</taxon>
        <taxon>Bacillaceae</taxon>
        <taxon>Peribacillus</taxon>
    </lineage>
</organism>
<sequence length="64" mass="7159">MPEKNARGYVQDTSSALNQAKSLLENAKDTVEKQGNREDIEESLRMVDQALQQSNTAANNLEKH</sequence>
<evidence type="ECO:0000256" key="1">
    <source>
        <dbReference type="SAM" id="Coils"/>
    </source>
</evidence>
<evidence type="ECO:0000313" key="2">
    <source>
        <dbReference type="EMBL" id="PLT29939.1"/>
    </source>
</evidence>
<dbReference type="Proteomes" id="UP000234748">
    <property type="component" value="Unassembled WGS sequence"/>
</dbReference>
<protein>
    <submittedName>
        <fullName evidence="2">Uncharacterized protein</fullName>
    </submittedName>
</protein>
<reference evidence="2 3" key="1">
    <citation type="submission" date="2017-11" db="EMBL/GenBank/DDBJ databases">
        <title>Comparitive Functional Genomics of Dry Heat Resistant strains isolated from the Viking Spacecraft.</title>
        <authorList>
            <person name="Seuylemezian A."/>
            <person name="Cooper K."/>
            <person name="Vaishampayan P."/>
        </authorList>
    </citation>
    <scope>NUCLEOTIDE SEQUENCE [LARGE SCALE GENOMIC DNA]</scope>
    <source>
        <strain evidence="2 3">V1-29</strain>
    </source>
</reference>
<dbReference type="EMBL" id="PGUY01000031">
    <property type="protein sequence ID" value="PLT29939.1"/>
    <property type="molecule type" value="Genomic_DNA"/>
</dbReference>
<comment type="caution">
    <text evidence="2">The sequence shown here is derived from an EMBL/GenBank/DDBJ whole genome shotgun (WGS) entry which is preliminary data.</text>
</comment>
<feature type="coiled-coil region" evidence="1">
    <location>
        <begin position="10"/>
        <end position="37"/>
    </location>
</feature>
<proteinExistence type="predicted"/>
<keyword evidence="1" id="KW-0175">Coiled coil</keyword>